<evidence type="ECO:0000313" key="1">
    <source>
        <dbReference type="EMBL" id="RON08319.1"/>
    </source>
</evidence>
<dbReference type="Proteomes" id="UP000286071">
    <property type="component" value="Unassembled WGS sequence"/>
</dbReference>
<comment type="caution">
    <text evidence="1">The sequence shown here is derived from an EMBL/GenBank/DDBJ whole genome shotgun (WGS) entry which is preliminary data.</text>
</comment>
<reference evidence="1 2" key="1">
    <citation type="submission" date="2016-10" db="EMBL/GenBank/DDBJ databases">
        <title>Comparative genome analysis of multiple Pseudomonas spp. focuses on biocontrol and plant growth promoting traits.</title>
        <authorList>
            <person name="Tao X.-Y."/>
            <person name="Taylor C.G."/>
        </authorList>
    </citation>
    <scope>NUCLEOTIDE SEQUENCE [LARGE SCALE GENOMIC DNA]</scope>
    <source>
        <strain evidence="1 2">48H11</strain>
    </source>
</reference>
<name>A0A423H5G8_9PSED</name>
<accession>A0A423H5G8</accession>
<organism evidence="1 2">
    <name type="scientific">Pseudomonas brassicacearum</name>
    <dbReference type="NCBI Taxonomy" id="930166"/>
    <lineage>
        <taxon>Bacteria</taxon>
        <taxon>Pseudomonadati</taxon>
        <taxon>Pseudomonadota</taxon>
        <taxon>Gammaproteobacteria</taxon>
        <taxon>Pseudomonadales</taxon>
        <taxon>Pseudomonadaceae</taxon>
        <taxon>Pseudomonas</taxon>
    </lineage>
</organism>
<gene>
    <name evidence="1" type="ORF">BK659_16570</name>
</gene>
<dbReference type="EMBL" id="MOBJ01000010">
    <property type="protein sequence ID" value="RON08319.1"/>
    <property type="molecule type" value="Genomic_DNA"/>
</dbReference>
<protein>
    <recommendedName>
        <fullName evidence="3">DUF2235 domain-containing protein</fullName>
    </recommendedName>
</protein>
<evidence type="ECO:0008006" key="3">
    <source>
        <dbReference type="Google" id="ProtNLM"/>
    </source>
</evidence>
<proteinExistence type="predicted"/>
<dbReference type="PANTHER" id="PTHR33840">
    <property type="match status" value="1"/>
</dbReference>
<dbReference type="AlphaFoldDB" id="A0A423H5G8"/>
<dbReference type="PANTHER" id="PTHR33840:SF1">
    <property type="entry name" value="TLE1 PHOSPHOLIPASE DOMAIN-CONTAINING PROTEIN"/>
    <property type="match status" value="1"/>
</dbReference>
<sequence>MAGLTGCSTAQFFSGSTQIPIAPTDTGLIDKAQRDMVAPNIQPEAGDSPPSKIISFAFDGTLNDLNRVPSDERPTIVAYIAGKTSGPRHYYRGVGMQAKDVDNLDAALGLSMEKIAEEAKGDLFSKTDEIIQTTPEVELRVFVTGFSRGAASARHFMNIVDEEWAHRYPGVDGHQPPKLRFYTLLYDTVSTNIGRRMKLGLPKSVNYSLHFVAMDEPRGLFPVDVDAVTALDNTADYYVSRIKTIYLPGAHSDIGMSYLGGVGDSYRMMNDILLAQLGFTSDRCFENSNNPMLDGKHDSRGLLDKLLQISGAGTVPKIVRKTRSVTSAELEPSEYRDIRDSNNRLAERNNNQWWVTSTTEYPTFGFKARKLGDENLKLMSVSDTLRSSVSFLEKNNKGETVFKFEYVAGGKNTLILPKQVAKKIKRNETSVDVTYMNIKTGRRYNFFVDNVWVDSIDFPLTKITKVNEFVGCSSFR</sequence>
<evidence type="ECO:0000313" key="2">
    <source>
        <dbReference type="Proteomes" id="UP000286071"/>
    </source>
</evidence>